<organism evidence="5 6">
    <name type="scientific">candidate division WWE3 bacterium RIFOXYA2_FULL_46_9</name>
    <dbReference type="NCBI Taxonomy" id="1802636"/>
    <lineage>
        <taxon>Bacteria</taxon>
        <taxon>Katanobacteria</taxon>
    </lineage>
</organism>
<comment type="subunit">
    <text evidence="4">Part of the 50S ribosomal subunit. Contacts protein L29, and trigger factor when it is bound to the ribosome.</text>
</comment>
<dbReference type="InterPro" id="IPR012677">
    <property type="entry name" value="Nucleotide-bd_a/b_plait_sf"/>
</dbReference>
<protein>
    <recommendedName>
        <fullName evidence="4">Large ribosomal subunit protein uL23</fullName>
    </recommendedName>
</protein>
<dbReference type="GO" id="GO:0019843">
    <property type="term" value="F:rRNA binding"/>
    <property type="evidence" value="ECO:0007669"/>
    <property type="project" value="UniProtKB-UniRule"/>
</dbReference>
<keyword evidence="2 4" id="KW-0689">Ribosomal protein</keyword>
<evidence type="ECO:0000256" key="1">
    <source>
        <dbReference type="ARBA" id="ARBA00006700"/>
    </source>
</evidence>
<dbReference type="InterPro" id="IPR012678">
    <property type="entry name" value="Ribosomal_uL23/eL15/eS24_sf"/>
</dbReference>
<sequence>MQLSNNIIKPILSEKSLGKTSAENRYIFQITMKTSKGQVSEDIKKIFGVECVSVWTSVVPGKRRRITGTRKFMKTPRWKKAIISIKAGQSINLMPKE</sequence>
<dbReference type="AlphaFoldDB" id="A0A1F4VZK3"/>
<keyword evidence="4" id="KW-0699">rRNA-binding</keyword>
<dbReference type="GO" id="GO:0003735">
    <property type="term" value="F:structural constituent of ribosome"/>
    <property type="evidence" value="ECO:0007669"/>
    <property type="project" value="InterPro"/>
</dbReference>
<name>A0A1F4VZK3_UNCKA</name>
<dbReference type="EMBL" id="MEVT01000022">
    <property type="protein sequence ID" value="OGC62233.1"/>
    <property type="molecule type" value="Genomic_DNA"/>
</dbReference>
<comment type="similarity">
    <text evidence="1 4">Belongs to the universal ribosomal protein uL23 family.</text>
</comment>
<comment type="function">
    <text evidence="4">One of the early assembly proteins it binds 23S rRNA. One of the proteins that surrounds the polypeptide exit tunnel on the outside of the ribosome. Forms the main docking site for trigger factor binding to the ribosome.</text>
</comment>
<evidence type="ECO:0000313" key="5">
    <source>
        <dbReference type="EMBL" id="OGC62233.1"/>
    </source>
</evidence>
<gene>
    <name evidence="4" type="primary">rplW</name>
    <name evidence="5" type="ORF">A2264_03020</name>
</gene>
<keyword evidence="3 4" id="KW-0687">Ribonucleoprotein</keyword>
<reference evidence="5 6" key="1">
    <citation type="journal article" date="2016" name="Nat. Commun.">
        <title>Thousands of microbial genomes shed light on interconnected biogeochemical processes in an aquifer system.</title>
        <authorList>
            <person name="Anantharaman K."/>
            <person name="Brown C.T."/>
            <person name="Hug L.A."/>
            <person name="Sharon I."/>
            <person name="Castelle C.J."/>
            <person name="Probst A.J."/>
            <person name="Thomas B.C."/>
            <person name="Singh A."/>
            <person name="Wilkins M.J."/>
            <person name="Karaoz U."/>
            <person name="Brodie E.L."/>
            <person name="Williams K.H."/>
            <person name="Hubbard S.S."/>
            <person name="Banfield J.F."/>
        </authorList>
    </citation>
    <scope>NUCLEOTIDE SEQUENCE [LARGE SCALE GENOMIC DNA]</scope>
</reference>
<accession>A0A1F4VZK3</accession>
<dbReference type="InterPro" id="IPR013025">
    <property type="entry name" value="Ribosomal_uL23-like"/>
</dbReference>
<dbReference type="HAMAP" id="MF_01369_B">
    <property type="entry name" value="Ribosomal_uL23_B"/>
    <property type="match status" value="1"/>
</dbReference>
<dbReference type="Proteomes" id="UP000176614">
    <property type="component" value="Unassembled WGS sequence"/>
</dbReference>
<proteinExistence type="inferred from homology"/>
<dbReference type="Pfam" id="PF00276">
    <property type="entry name" value="Ribosomal_L23"/>
    <property type="match status" value="1"/>
</dbReference>
<dbReference type="Gene3D" id="3.30.70.330">
    <property type="match status" value="1"/>
</dbReference>
<comment type="caution">
    <text evidence="5">The sequence shown here is derived from an EMBL/GenBank/DDBJ whole genome shotgun (WGS) entry which is preliminary data.</text>
</comment>
<dbReference type="GO" id="GO:1990904">
    <property type="term" value="C:ribonucleoprotein complex"/>
    <property type="evidence" value="ECO:0007669"/>
    <property type="project" value="UniProtKB-KW"/>
</dbReference>
<evidence type="ECO:0000256" key="3">
    <source>
        <dbReference type="ARBA" id="ARBA00023274"/>
    </source>
</evidence>
<evidence type="ECO:0000256" key="4">
    <source>
        <dbReference type="HAMAP-Rule" id="MF_01369"/>
    </source>
</evidence>
<dbReference type="GO" id="GO:0006412">
    <property type="term" value="P:translation"/>
    <property type="evidence" value="ECO:0007669"/>
    <property type="project" value="UniProtKB-UniRule"/>
</dbReference>
<keyword evidence="4" id="KW-0694">RNA-binding</keyword>
<evidence type="ECO:0000256" key="2">
    <source>
        <dbReference type="ARBA" id="ARBA00022980"/>
    </source>
</evidence>
<dbReference type="GO" id="GO:0005840">
    <property type="term" value="C:ribosome"/>
    <property type="evidence" value="ECO:0007669"/>
    <property type="project" value="UniProtKB-KW"/>
</dbReference>
<evidence type="ECO:0000313" key="6">
    <source>
        <dbReference type="Proteomes" id="UP000176614"/>
    </source>
</evidence>
<dbReference type="SUPFAM" id="SSF54189">
    <property type="entry name" value="Ribosomal proteins S24e, L23 and L15e"/>
    <property type="match status" value="1"/>
</dbReference>